<dbReference type="SUPFAM" id="SSF161098">
    <property type="entry name" value="MetI-like"/>
    <property type="match status" value="1"/>
</dbReference>
<feature type="transmembrane region" description="Helical" evidence="7">
    <location>
        <begin position="149"/>
        <end position="170"/>
    </location>
</feature>
<evidence type="ECO:0000256" key="5">
    <source>
        <dbReference type="ARBA" id="ARBA00022989"/>
    </source>
</evidence>
<name>A0A919S116_9CLOT</name>
<evidence type="ECO:0000256" key="4">
    <source>
        <dbReference type="ARBA" id="ARBA00022692"/>
    </source>
</evidence>
<dbReference type="AlphaFoldDB" id="A0A919S116"/>
<protein>
    <submittedName>
        <fullName evidence="9">ABC transporter permease</fullName>
    </submittedName>
</protein>
<dbReference type="PANTHER" id="PTHR30151:SF0">
    <property type="entry name" value="ABC TRANSPORTER PERMEASE PROTEIN MJ0413-RELATED"/>
    <property type="match status" value="1"/>
</dbReference>
<dbReference type="GO" id="GO:0005886">
    <property type="term" value="C:plasma membrane"/>
    <property type="evidence" value="ECO:0007669"/>
    <property type="project" value="UniProtKB-SubCell"/>
</dbReference>
<feature type="transmembrane region" description="Helical" evidence="7">
    <location>
        <begin position="205"/>
        <end position="228"/>
    </location>
</feature>
<evidence type="ECO:0000256" key="1">
    <source>
        <dbReference type="ARBA" id="ARBA00004651"/>
    </source>
</evidence>
<dbReference type="EMBL" id="BOPZ01000028">
    <property type="protein sequence ID" value="GIM30147.1"/>
    <property type="molecule type" value="Genomic_DNA"/>
</dbReference>
<dbReference type="RefSeq" id="WP_212904826.1">
    <property type="nucleotide sequence ID" value="NZ_BOPZ01000028.1"/>
</dbReference>
<evidence type="ECO:0000256" key="7">
    <source>
        <dbReference type="RuleBase" id="RU363032"/>
    </source>
</evidence>
<evidence type="ECO:0000313" key="10">
    <source>
        <dbReference type="Proteomes" id="UP000679179"/>
    </source>
</evidence>
<keyword evidence="5 7" id="KW-1133">Transmembrane helix</keyword>
<evidence type="ECO:0000256" key="3">
    <source>
        <dbReference type="ARBA" id="ARBA00022475"/>
    </source>
</evidence>
<dbReference type="Proteomes" id="UP000679179">
    <property type="component" value="Unassembled WGS sequence"/>
</dbReference>
<feature type="transmembrane region" description="Helical" evidence="7">
    <location>
        <begin position="27"/>
        <end position="49"/>
    </location>
</feature>
<keyword evidence="10" id="KW-1185">Reference proteome</keyword>
<evidence type="ECO:0000256" key="6">
    <source>
        <dbReference type="ARBA" id="ARBA00023136"/>
    </source>
</evidence>
<dbReference type="InterPro" id="IPR035906">
    <property type="entry name" value="MetI-like_sf"/>
</dbReference>
<evidence type="ECO:0000259" key="8">
    <source>
        <dbReference type="PROSITE" id="PS50928"/>
    </source>
</evidence>
<accession>A0A919S116</accession>
<evidence type="ECO:0000313" key="9">
    <source>
        <dbReference type="EMBL" id="GIM30147.1"/>
    </source>
</evidence>
<feature type="transmembrane region" description="Helical" evidence="7">
    <location>
        <begin position="305"/>
        <end position="324"/>
    </location>
</feature>
<keyword evidence="4 7" id="KW-0812">Transmembrane</keyword>
<dbReference type="PROSITE" id="PS50928">
    <property type="entry name" value="ABC_TM1"/>
    <property type="match status" value="1"/>
</dbReference>
<dbReference type="PANTHER" id="PTHR30151">
    <property type="entry name" value="ALKANE SULFONATE ABC TRANSPORTER-RELATED, MEMBRANE SUBUNIT"/>
    <property type="match status" value="1"/>
</dbReference>
<proteinExistence type="inferred from homology"/>
<feature type="transmembrane region" description="Helical" evidence="7">
    <location>
        <begin position="176"/>
        <end position="198"/>
    </location>
</feature>
<feature type="transmembrane region" description="Helical" evidence="7">
    <location>
        <begin position="93"/>
        <end position="110"/>
    </location>
</feature>
<dbReference type="CDD" id="cd06261">
    <property type="entry name" value="TM_PBP2"/>
    <property type="match status" value="1"/>
</dbReference>
<comment type="caution">
    <text evidence="9">The sequence shown here is derived from an EMBL/GenBank/DDBJ whole genome shotgun (WGS) entry which is preliminary data.</text>
</comment>
<keyword evidence="3" id="KW-1003">Cell membrane</keyword>
<feature type="transmembrane region" description="Helical" evidence="7">
    <location>
        <begin position="61"/>
        <end position="81"/>
    </location>
</feature>
<organism evidence="9 10">
    <name type="scientific">Clostridium polyendosporum</name>
    <dbReference type="NCBI Taxonomy" id="69208"/>
    <lineage>
        <taxon>Bacteria</taxon>
        <taxon>Bacillati</taxon>
        <taxon>Bacillota</taxon>
        <taxon>Clostridia</taxon>
        <taxon>Eubacteriales</taxon>
        <taxon>Clostridiaceae</taxon>
        <taxon>Clostridium</taxon>
    </lineage>
</organism>
<keyword evidence="2 7" id="KW-0813">Transport</keyword>
<dbReference type="Gene3D" id="1.10.3720.10">
    <property type="entry name" value="MetI-like"/>
    <property type="match status" value="1"/>
</dbReference>
<evidence type="ECO:0000256" key="2">
    <source>
        <dbReference type="ARBA" id="ARBA00022448"/>
    </source>
</evidence>
<dbReference type="Pfam" id="PF00528">
    <property type="entry name" value="BPD_transp_1"/>
    <property type="match status" value="1"/>
</dbReference>
<keyword evidence="6 7" id="KW-0472">Membrane</keyword>
<comment type="similarity">
    <text evidence="7">Belongs to the binding-protein-dependent transport system permease family.</text>
</comment>
<comment type="subcellular location">
    <subcellularLocation>
        <location evidence="1 7">Cell membrane</location>
        <topology evidence="1 7">Multi-pass membrane protein</topology>
    </subcellularLocation>
</comment>
<dbReference type="GO" id="GO:0055085">
    <property type="term" value="P:transmembrane transport"/>
    <property type="evidence" value="ECO:0007669"/>
    <property type="project" value="InterPro"/>
</dbReference>
<feature type="transmembrane region" description="Helical" evidence="7">
    <location>
        <begin position="248"/>
        <end position="267"/>
    </location>
</feature>
<feature type="domain" description="ABC transmembrane type-1" evidence="8">
    <location>
        <begin position="143"/>
        <end position="324"/>
    </location>
</feature>
<gene>
    <name evidence="9" type="ORF">CPJCM30710_28130</name>
</gene>
<sequence>MASQITTVDKSLDRVELNNSTLKKSNVIPILISLLPLIVLIVDLSLHLIIPNKQKFSTTKYYPVLLESFIGIYLTLFISSLKIKKLSNALYEKAPFISVAFLVLELWDIITEKFKLLPLPYYPSPDKVLNSLISDWNILGISTLYSLRLLFTGYIIGVSLGLVTGILIGWNKRCNYWIGPLLKIIGPIPATAWIPIALTIFPTSFWASVFLIVLAVWFPVTVMTSSGISNVRNAFFEVAKTLGANQRYLIFKVAIPAAFPMIFIGLFMGMGASFLTLIVSEMLGVKAGLGWYITWAQGWAEYSKVYASLIVIAVIFSSIITLIFKIKDRVLSWQRGLIKW</sequence>
<reference evidence="9" key="1">
    <citation type="submission" date="2021-03" db="EMBL/GenBank/DDBJ databases">
        <title>Taxonomic study of Clostridium polyendosporum from meadow-gley soil under rice.</title>
        <authorList>
            <person name="Kobayashi H."/>
            <person name="Tanizawa Y."/>
            <person name="Yagura M."/>
        </authorList>
    </citation>
    <scope>NUCLEOTIDE SEQUENCE</scope>
    <source>
        <strain evidence="9">JCM 30710</strain>
    </source>
</reference>
<dbReference type="InterPro" id="IPR000515">
    <property type="entry name" value="MetI-like"/>
</dbReference>